<proteinExistence type="predicted"/>
<feature type="transmembrane region" description="Helical" evidence="1">
    <location>
        <begin position="379"/>
        <end position="400"/>
    </location>
</feature>
<feature type="transmembrane region" description="Helical" evidence="1">
    <location>
        <begin position="353"/>
        <end position="373"/>
    </location>
</feature>
<dbReference type="EMBL" id="FNRA01000002">
    <property type="protein sequence ID" value="SEA24358.1"/>
    <property type="molecule type" value="Genomic_DNA"/>
</dbReference>
<dbReference type="Proteomes" id="UP000198850">
    <property type="component" value="Unassembled WGS sequence"/>
</dbReference>
<keyword evidence="1" id="KW-0812">Transmembrane</keyword>
<dbReference type="RefSeq" id="WP_090555539.1">
    <property type="nucleotide sequence ID" value="NZ_FNRA01000002.1"/>
</dbReference>
<organism evidence="2 3">
    <name type="scientific">Pedobacter hartonius</name>
    <dbReference type="NCBI Taxonomy" id="425514"/>
    <lineage>
        <taxon>Bacteria</taxon>
        <taxon>Pseudomonadati</taxon>
        <taxon>Bacteroidota</taxon>
        <taxon>Sphingobacteriia</taxon>
        <taxon>Sphingobacteriales</taxon>
        <taxon>Sphingobacteriaceae</taxon>
        <taxon>Pedobacter</taxon>
    </lineage>
</organism>
<protein>
    <submittedName>
        <fullName evidence="2">Uncharacterized protein</fullName>
    </submittedName>
</protein>
<dbReference type="STRING" id="425514.SAMN05443550_102398"/>
<feature type="transmembrane region" description="Helical" evidence="1">
    <location>
        <begin position="21"/>
        <end position="47"/>
    </location>
</feature>
<evidence type="ECO:0000256" key="1">
    <source>
        <dbReference type="SAM" id="Phobius"/>
    </source>
</evidence>
<keyword evidence="1" id="KW-1133">Transmembrane helix</keyword>
<gene>
    <name evidence="2" type="ORF">SAMN05443550_102398</name>
</gene>
<accession>A0A1H3ZL41</accession>
<feature type="transmembrane region" description="Helical" evidence="1">
    <location>
        <begin position="201"/>
        <end position="225"/>
    </location>
</feature>
<keyword evidence="3" id="KW-1185">Reference proteome</keyword>
<name>A0A1H3ZL41_9SPHI</name>
<evidence type="ECO:0000313" key="3">
    <source>
        <dbReference type="Proteomes" id="UP000198850"/>
    </source>
</evidence>
<feature type="transmembrane region" description="Helical" evidence="1">
    <location>
        <begin position="279"/>
        <end position="296"/>
    </location>
</feature>
<feature type="transmembrane region" description="Helical" evidence="1">
    <location>
        <begin position="420"/>
        <end position="442"/>
    </location>
</feature>
<dbReference type="OrthoDB" id="1014144at2"/>
<dbReference type="Pfam" id="PF18940">
    <property type="entry name" value="DUF5687"/>
    <property type="match status" value="1"/>
</dbReference>
<dbReference type="AlphaFoldDB" id="A0A1H3ZL41"/>
<feature type="transmembrane region" description="Helical" evidence="1">
    <location>
        <begin position="59"/>
        <end position="82"/>
    </location>
</feature>
<dbReference type="InterPro" id="IPR043742">
    <property type="entry name" value="DUF5687"/>
</dbReference>
<reference evidence="2 3" key="1">
    <citation type="submission" date="2016-10" db="EMBL/GenBank/DDBJ databases">
        <authorList>
            <person name="de Groot N.N."/>
        </authorList>
    </citation>
    <scope>NUCLEOTIDE SEQUENCE [LARGE SCALE GENOMIC DNA]</scope>
    <source>
        <strain evidence="2 3">DSM 19033</strain>
    </source>
</reference>
<feature type="transmembrane region" description="Helical" evidence="1">
    <location>
        <begin position="103"/>
        <end position="125"/>
    </location>
</feature>
<feature type="transmembrane region" description="Helical" evidence="1">
    <location>
        <begin position="172"/>
        <end position="195"/>
    </location>
</feature>
<feature type="transmembrane region" description="Helical" evidence="1">
    <location>
        <begin position="137"/>
        <end position="160"/>
    </location>
</feature>
<feature type="transmembrane region" description="Helical" evidence="1">
    <location>
        <begin position="448"/>
        <end position="473"/>
    </location>
</feature>
<feature type="transmembrane region" description="Helical" evidence="1">
    <location>
        <begin position="308"/>
        <end position="332"/>
    </location>
</feature>
<keyword evidence="1" id="KW-0472">Membrane</keyword>
<evidence type="ECO:0000313" key="2">
    <source>
        <dbReference type="EMBL" id="SEA24358.1"/>
    </source>
</evidence>
<sequence>MFSTFLHHQWTGFWRSRNKGATIAAQVIMGLFAVYLIGVCFLVGFILEDLIDKFMPGQDVFLVFNGMILYYFSIDFIVRLQIQELPTLAITPYLHLNIQKRKLVNFLHIRSLISVINVFPLIIFFPFCFRNIGPEYGNFACGMYLLAIFSLVMFNNYGALYFKRISAENIKVVIPAVLLLALVAGLEYLKIFSIAAFSDRVFSFIAIHPGAGFFFPVLALAIFALNDRYLKNNLYIEELTAGEERKSSTDYPFLDRYGAAGTLAALEIKLILRNKRPHATVTKGLILLFYGFLFYKQDLIVSNQFGKMLFPAVFMTGNTILIYGQFMFGWQAAEFDGMLANQVSIRDLFRAKFILLGVSACLLTALTSFYGFLSWKILAVHLAACIYNIGVSTVIVLYFATRNYKYIDISKGARFNWEGISASTMLLSLPVLLSPFIIYLPLSLIGPYWGLAGITVPGLAGLATRSFWTGFLVREFNKRKHKIAEGFRERS</sequence>